<evidence type="ECO:0000313" key="1">
    <source>
        <dbReference type="EMBL" id="CRL08028.1"/>
    </source>
</evidence>
<reference evidence="1 2" key="1">
    <citation type="submission" date="2015-04" db="EMBL/GenBank/DDBJ databases">
        <authorList>
            <person name="Syromyatnikov M.Y."/>
            <person name="Popov V.N."/>
        </authorList>
    </citation>
    <scope>NUCLEOTIDE SEQUENCE [LARGE SCALE GENOMIC DNA]</scope>
</reference>
<evidence type="ECO:0000313" key="2">
    <source>
        <dbReference type="Proteomes" id="UP000183832"/>
    </source>
</evidence>
<gene>
    <name evidence="1" type="ORF">CLUMA_CG021188</name>
</gene>
<sequence length="66" mass="7573">MKREREVEKSGENFTVFCFFTFDPERCCKAIKSHRIETSGIKEIEMMGVTLNGTYTPPSLKIALIL</sequence>
<dbReference type="AlphaFoldDB" id="A0A1J1J8C5"/>
<organism evidence="1 2">
    <name type="scientific">Clunio marinus</name>
    <dbReference type="NCBI Taxonomy" id="568069"/>
    <lineage>
        <taxon>Eukaryota</taxon>
        <taxon>Metazoa</taxon>
        <taxon>Ecdysozoa</taxon>
        <taxon>Arthropoda</taxon>
        <taxon>Hexapoda</taxon>
        <taxon>Insecta</taxon>
        <taxon>Pterygota</taxon>
        <taxon>Neoptera</taxon>
        <taxon>Endopterygota</taxon>
        <taxon>Diptera</taxon>
        <taxon>Nematocera</taxon>
        <taxon>Chironomoidea</taxon>
        <taxon>Chironomidae</taxon>
        <taxon>Clunio</taxon>
    </lineage>
</organism>
<keyword evidence="2" id="KW-1185">Reference proteome</keyword>
<dbReference type="Proteomes" id="UP000183832">
    <property type="component" value="Unassembled WGS sequence"/>
</dbReference>
<dbReference type="EMBL" id="CVRI01000074">
    <property type="protein sequence ID" value="CRL08028.1"/>
    <property type="molecule type" value="Genomic_DNA"/>
</dbReference>
<proteinExistence type="predicted"/>
<protein>
    <submittedName>
        <fullName evidence="1">CLUMA_CG021188, isoform A</fullName>
    </submittedName>
</protein>
<name>A0A1J1J8C5_9DIPT</name>
<accession>A0A1J1J8C5</accession>